<proteinExistence type="predicted"/>
<name>Q6WV14_9MICC</name>
<dbReference type="InterPro" id="IPR041127">
    <property type="entry name" value="PET_hydrolase/cutinase-like"/>
</dbReference>
<dbReference type="InterPro" id="IPR052907">
    <property type="entry name" value="Beta-lactamase/esterase"/>
</dbReference>
<dbReference type="SUPFAM" id="SSF53474">
    <property type="entry name" value="alpha/beta-Hydrolases"/>
    <property type="match status" value="1"/>
</dbReference>
<evidence type="ECO:0000313" key="3">
    <source>
        <dbReference type="EMBL" id="AAQ88181.1"/>
    </source>
</evidence>
<dbReference type="Gene3D" id="3.40.710.10">
    <property type="entry name" value="DD-peptidase/beta-lactamase superfamily"/>
    <property type="match status" value="1"/>
</dbReference>
<dbReference type="InterPro" id="IPR001466">
    <property type="entry name" value="Beta-lactam-related"/>
</dbReference>
<dbReference type="Gene3D" id="3.40.50.1820">
    <property type="entry name" value="alpha/beta hydrolase"/>
    <property type="match status" value="1"/>
</dbReference>
<feature type="domain" description="PET hydrolase/cutinase-like" evidence="2">
    <location>
        <begin position="97"/>
        <end position="239"/>
    </location>
</feature>
<reference evidence="3" key="1">
    <citation type="submission" date="2003-04" db="EMBL/GenBank/DDBJ databases">
        <title>Cold-active lipase gene.</title>
        <authorList>
            <person name="Liu H."/>
            <person name="Xu Y."/>
            <person name="Ma Y."/>
        </authorList>
    </citation>
    <scope>NUCLEOTIDE SEQUENCE</scope>
</reference>
<dbReference type="Pfam" id="PF12740">
    <property type="entry name" value="PETase"/>
    <property type="match status" value="1"/>
</dbReference>
<protein>
    <submittedName>
        <fullName evidence="3">Lipase</fullName>
    </submittedName>
</protein>
<dbReference type="EMBL" id="AY268069">
    <property type="protein sequence ID" value="AAQ88181.1"/>
    <property type="molecule type" value="Genomic_DNA"/>
</dbReference>
<dbReference type="InterPro" id="IPR012338">
    <property type="entry name" value="Beta-lactam/transpept-like"/>
</dbReference>
<feature type="domain" description="Beta-lactamase-related" evidence="1">
    <location>
        <begin position="240"/>
        <end position="347"/>
    </location>
</feature>
<sequence length="404" mass="43803">MVFIVNLFSCTLSETTVSSIKSEATVSSTFTAVTALQLVAEGKLQSAKGFGGGTIHYPTLAAEAPWWTPGQGHGYEAITYGWLVGELLRRADGRGPGLLGAIAVVPGYVSYENSIKWWGPRLASWGFVVARPLGLDFHVGLADEEFYRVAHIARSKANAALDNIADDTVGSIDPKRLGAIGWSGGGGALKLATERSTVRAILTSTNKPEWRRFDKFLCACEDDRIAETKKYANAFYKNADMLEELTREHSIGPDKTLLTQTRFGLGCLDQPQAGVKIHFEEYLDQTHGFINLTPVSHKARANLIQMPNATFGLGPRAFGHPGAGGSVGFADPEHDVAFGFVTNTLGPYVVEFKSRHPSFYAYKDGLVLTGNDVDYVTDYYATKHAVHLDDPRAQKLVGILAGCL</sequence>
<evidence type="ECO:0000259" key="1">
    <source>
        <dbReference type="Pfam" id="PF00144"/>
    </source>
</evidence>
<dbReference type="AlphaFoldDB" id="Q6WV14"/>
<dbReference type="PANTHER" id="PTHR43319">
    <property type="entry name" value="BETA-LACTAMASE-RELATED"/>
    <property type="match status" value="1"/>
</dbReference>
<organism evidence="3">
    <name type="scientific">Micrococcus sp. HL-2003</name>
    <dbReference type="NCBI Taxonomy" id="247272"/>
    <lineage>
        <taxon>Bacteria</taxon>
        <taxon>Bacillati</taxon>
        <taxon>Actinomycetota</taxon>
        <taxon>Actinomycetes</taxon>
        <taxon>Micrococcales</taxon>
        <taxon>Micrococcaceae</taxon>
        <taxon>Micrococcus</taxon>
    </lineage>
</organism>
<evidence type="ECO:0000259" key="2">
    <source>
        <dbReference type="Pfam" id="PF12740"/>
    </source>
</evidence>
<dbReference type="SUPFAM" id="SSF56601">
    <property type="entry name" value="beta-lactamase/transpeptidase-like"/>
    <property type="match status" value="1"/>
</dbReference>
<accession>Q6WV14</accession>
<dbReference type="InterPro" id="IPR029058">
    <property type="entry name" value="AB_hydrolase_fold"/>
</dbReference>
<dbReference type="Pfam" id="PF00144">
    <property type="entry name" value="Beta-lactamase"/>
    <property type="match status" value="1"/>
</dbReference>
<dbReference type="PANTHER" id="PTHR43319:SF3">
    <property type="entry name" value="BETA-LACTAMASE-RELATED DOMAIN-CONTAINING PROTEIN"/>
    <property type="match status" value="1"/>
</dbReference>